<evidence type="ECO:0000313" key="10">
    <source>
        <dbReference type="RefSeq" id="XP_004703429.1"/>
    </source>
</evidence>
<dbReference type="SUPFAM" id="SSF54117">
    <property type="entry name" value="Interleukin 8-like chemokines"/>
    <property type="match status" value="1"/>
</dbReference>
<accession>A0ABM0IMF5</accession>
<dbReference type="InterPro" id="IPR001089">
    <property type="entry name" value="Chemokine_CXC"/>
</dbReference>
<dbReference type="InterPro" id="IPR018048">
    <property type="entry name" value="Chemokine_CXC_CS"/>
</dbReference>
<evidence type="ECO:0000256" key="5">
    <source>
        <dbReference type="ARBA" id="ARBA00023157"/>
    </source>
</evidence>
<dbReference type="InterPro" id="IPR036048">
    <property type="entry name" value="Interleukin_8-like_sf"/>
</dbReference>
<comment type="subcellular location">
    <subcellularLocation>
        <location evidence="1 6">Secreted</location>
    </subcellularLocation>
</comment>
<dbReference type="PRINTS" id="PR00436">
    <property type="entry name" value="INTERLEUKIN8"/>
</dbReference>
<dbReference type="PRINTS" id="PR00437">
    <property type="entry name" value="SMALLCYTKCXC"/>
</dbReference>
<dbReference type="InterPro" id="IPR001811">
    <property type="entry name" value="Chemokine_IL8-like_dom"/>
</dbReference>
<keyword evidence="4 6" id="KW-0964">Secreted</keyword>
<evidence type="ECO:0000256" key="3">
    <source>
        <dbReference type="ARBA" id="ARBA00022514"/>
    </source>
</evidence>
<feature type="domain" description="Chemokine interleukin-8-like" evidence="8">
    <location>
        <begin position="51"/>
        <end position="111"/>
    </location>
</feature>
<evidence type="ECO:0000256" key="4">
    <source>
        <dbReference type="ARBA" id="ARBA00022525"/>
    </source>
</evidence>
<feature type="signal peptide" evidence="7">
    <location>
        <begin position="1"/>
        <end position="38"/>
    </location>
</feature>
<dbReference type="Pfam" id="PF00048">
    <property type="entry name" value="IL8"/>
    <property type="match status" value="1"/>
</dbReference>
<keyword evidence="3 6" id="KW-0202">Cytokine</keyword>
<keyword evidence="7" id="KW-0732">Signal</keyword>
<dbReference type="PROSITE" id="PS00471">
    <property type="entry name" value="SMALL_CYTOKINES_CXC"/>
    <property type="match status" value="1"/>
</dbReference>
<evidence type="ECO:0000256" key="2">
    <source>
        <dbReference type="ARBA" id="ARBA00010665"/>
    </source>
</evidence>
<evidence type="ECO:0000256" key="7">
    <source>
        <dbReference type="SAM" id="SignalP"/>
    </source>
</evidence>
<dbReference type="RefSeq" id="XP_004703429.1">
    <property type="nucleotide sequence ID" value="XM_004703372.2"/>
</dbReference>
<dbReference type="InterPro" id="IPR039809">
    <property type="entry name" value="Chemokine_b/g/d"/>
</dbReference>
<evidence type="ECO:0000256" key="1">
    <source>
        <dbReference type="ARBA" id="ARBA00004613"/>
    </source>
</evidence>
<feature type="chain" id="PRO_5047162614" description="C-X-C motif chemokine" evidence="7">
    <location>
        <begin position="39"/>
        <end position="119"/>
    </location>
</feature>
<protein>
    <recommendedName>
        <fullName evidence="6">C-X-C motif chemokine</fullName>
    </recommendedName>
</protein>
<evidence type="ECO:0000259" key="8">
    <source>
        <dbReference type="SMART" id="SM00199"/>
    </source>
</evidence>
<evidence type="ECO:0000313" key="9">
    <source>
        <dbReference type="Proteomes" id="UP000694863"/>
    </source>
</evidence>
<gene>
    <name evidence="10" type="primary">LOC101647092</name>
</gene>
<name>A0ABM0IMF5_ECHTE</name>
<dbReference type="PANTHER" id="PTHR12015:SF198">
    <property type="entry name" value="PLATELET BASIC PROTEIN"/>
    <property type="match status" value="1"/>
</dbReference>
<dbReference type="CDD" id="cd00273">
    <property type="entry name" value="Chemokine_CXC"/>
    <property type="match status" value="1"/>
</dbReference>
<evidence type="ECO:0000256" key="6">
    <source>
        <dbReference type="RuleBase" id="RU361149"/>
    </source>
</evidence>
<dbReference type="PANTHER" id="PTHR12015">
    <property type="entry name" value="SMALL INDUCIBLE CYTOKINE A"/>
    <property type="match status" value="1"/>
</dbReference>
<proteinExistence type="inferred from homology"/>
<organism evidence="9 10">
    <name type="scientific">Echinops telfairi</name>
    <name type="common">Lesser hedgehog tenrec</name>
    <dbReference type="NCBI Taxonomy" id="9371"/>
    <lineage>
        <taxon>Eukaryota</taxon>
        <taxon>Metazoa</taxon>
        <taxon>Chordata</taxon>
        <taxon>Craniata</taxon>
        <taxon>Vertebrata</taxon>
        <taxon>Euteleostomi</taxon>
        <taxon>Mammalia</taxon>
        <taxon>Eutheria</taxon>
        <taxon>Afrotheria</taxon>
        <taxon>Tenrecidae</taxon>
        <taxon>Tenrecinae</taxon>
        <taxon>Echinops</taxon>
    </lineage>
</organism>
<reference evidence="10" key="1">
    <citation type="submission" date="2025-08" db="UniProtKB">
        <authorList>
            <consortium name="RefSeq"/>
        </authorList>
    </citation>
    <scope>IDENTIFICATION</scope>
</reference>
<dbReference type="SMART" id="SM00199">
    <property type="entry name" value="SCY"/>
    <property type="match status" value="1"/>
</dbReference>
<keyword evidence="6" id="KW-0145">Chemotaxis</keyword>
<dbReference type="GeneID" id="101647092"/>
<sequence>MSLRHNTASSCTGVNPFGTLQVSLLLALLLTALIPCASRQISNEEDSLNIELRCTCVKTISGIQPSYIKNLQVIRSGPHCHKVEVIAILKDGRKICLNPEDPRILKIVQKILEDAGPAA</sequence>
<dbReference type="InterPro" id="IPR033899">
    <property type="entry name" value="CXC_Chemokine_domain"/>
</dbReference>
<dbReference type="Proteomes" id="UP000694863">
    <property type="component" value="Unplaced"/>
</dbReference>
<keyword evidence="9" id="KW-1185">Reference proteome</keyword>
<dbReference type="Gene3D" id="2.40.50.40">
    <property type="match status" value="1"/>
</dbReference>
<comment type="similarity">
    <text evidence="2 6">Belongs to the intercrine alpha (chemokine CxC) family.</text>
</comment>
<keyword evidence="5" id="KW-1015">Disulfide bond</keyword>